<proteinExistence type="predicted"/>
<reference evidence="9" key="1">
    <citation type="submission" date="2006-09" db="EMBL/GenBank/DDBJ databases">
        <title>Complete sequence of Rhodopseudomonas palustris BisA53.</title>
        <authorList>
            <consortium name="US DOE Joint Genome Institute"/>
            <person name="Copeland A."/>
            <person name="Lucas S."/>
            <person name="Lapidus A."/>
            <person name="Barry K."/>
            <person name="Detter J.C."/>
            <person name="Glavina del Rio T."/>
            <person name="Hammon N."/>
            <person name="Israni S."/>
            <person name="Dalin E."/>
            <person name="Tice H."/>
            <person name="Pitluck S."/>
            <person name="Chain P."/>
            <person name="Malfatti S."/>
            <person name="Shin M."/>
            <person name="Vergez L."/>
            <person name="Schmutz J."/>
            <person name="Larimer F."/>
            <person name="Land M."/>
            <person name="Hauser L."/>
            <person name="Pelletier D.A."/>
            <person name="Kyrpides N."/>
            <person name="Kim E."/>
            <person name="Harwood C.S."/>
            <person name="Oda Y."/>
            <person name="Richardson P."/>
        </authorList>
    </citation>
    <scope>NUCLEOTIDE SEQUENCE [LARGE SCALE GENOMIC DNA]</scope>
    <source>
        <strain evidence="9">BisA53</strain>
    </source>
</reference>
<evidence type="ECO:0000256" key="3">
    <source>
        <dbReference type="ARBA" id="ARBA00022553"/>
    </source>
</evidence>
<evidence type="ECO:0000313" key="9">
    <source>
        <dbReference type="EMBL" id="ABJ07584.1"/>
    </source>
</evidence>
<evidence type="ECO:0000256" key="4">
    <source>
        <dbReference type="ARBA" id="ARBA00022679"/>
    </source>
</evidence>
<dbReference type="AlphaFoldDB" id="Q07KF0"/>
<evidence type="ECO:0000256" key="6">
    <source>
        <dbReference type="ARBA" id="ARBA00022777"/>
    </source>
</evidence>
<dbReference type="EC" id="2.7.13.3" evidence="2"/>
<sequence>MTMPALAPPRESLAAENVSLRLLLEQAEIDARALLAQAGIDERERDAADRLQKLILEELHHRIQNTLATVGAIASQSLRNASSIEHAKTAIEGRLQALGRAHNLLLQAQWTSALLEMVIRTATEAFDNADLHRVSIEGPDVQMSSAAVIAMAMTFNELCTNTTKFGALSVPGGHIDVDWTVDKSSQRVRLNWKERGGPPVHAPIRRSFGTRLIETLGKQLRGRVELCYDPTGFVYRLDVPIASLKSLPTD</sequence>
<protein>
    <recommendedName>
        <fullName evidence="2">histidine kinase</fullName>
        <ecNumber evidence="2">2.7.13.3</ecNumber>
    </recommendedName>
</protein>
<keyword evidence="7" id="KW-0067">ATP-binding</keyword>
<keyword evidence="6 9" id="KW-0418">Kinase</keyword>
<keyword evidence="4 9" id="KW-0808">Transferase</keyword>
<organism evidence="9">
    <name type="scientific">Rhodopseudomonas palustris (strain BisA53)</name>
    <dbReference type="NCBI Taxonomy" id="316055"/>
    <lineage>
        <taxon>Bacteria</taxon>
        <taxon>Pseudomonadati</taxon>
        <taxon>Pseudomonadota</taxon>
        <taxon>Alphaproteobacteria</taxon>
        <taxon>Hyphomicrobiales</taxon>
        <taxon>Nitrobacteraceae</taxon>
        <taxon>Rhodopseudomonas</taxon>
    </lineage>
</organism>
<dbReference type="STRING" id="316055.RPE_3654"/>
<dbReference type="Gene3D" id="3.30.565.10">
    <property type="entry name" value="Histidine kinase-like ATPase, C-terminal domain"/>
    <property type="match status" value="1"/>
</dbReference>
<comment type="catalytic activity">
    <reaction evidence="1">
        <text>ATP + protein L-histidine = ADP + protein N-phospho-L-histidine.</text>
        <dbReference type="EC" id="2.7.13.3"/>
    </reaction>
</comment>
<evidence type="ECO:0000256" key="2">
    <source>
        <dbReference type="ARBA" id="ARBA00012438"/>
    </source>
</evidence>
<gene>
    <name evidence="9" type="ordered locus">RPE_3654</name>
</gene>
<dbReference type="GO" id="GO:0004673">
    <property type="term" value="F:protein histidine kinase activity"/>
    <property type="evidence" value="ECO:0007669"/>
    <property type="project" value="UniProtKB-EC"/>
</dbReference>
<evidence type="ECO:0000259" key="8">
    <source>
        <dbReference type="SMART" id="SM00911"/>
    </source>
</evidence>
<dbReference type="Pfam" id="PF07536">
    <property type="entry name" value="HWE_HK"/>
    <property type="match status" value="1"/>
</dbReference>
<dbReference type="InterPro" id="IPR036890">
    <property type="entry name" value="HATPase_C_sf"/>
</dbReference>
<evidence type="ECO:0000256" key="1">
    <source>
        <dbReference type="ARBA" id="ARBA00000085"/>
    </source>
</evidence>
<dbReference type="InterPro" id="IPR011102">
    <property type="entry name" value="Sig_transdc_His_kinase_HWE"/>
</dbReference>
<dbReference type="eggNOG" id="COG3920">
    <property type="taxonomic scope" value="Bacteria"/>
</dbReference>
<accession>Q07KF0</accession>
<dbReference type="OrthoDB" id="7297573at2"/>
<keyword evidence="3" id="KW-0597">Phosphoprotein</keyword>
<evidence type="ECO:0000256" key="7">
    <source>
        <dbReference type="ARBA" id="ARBA00022840"/>
    </source>
</evidence>
<dbReference type="SMART" id="SM00911">
    <property type="entry name" value="HWE_HK"/>
    <property type="match status" value="1"/>
</dbReference>
<dbReference type="HOGENOM" id="CLU_000445_114_57_5"/>
<name>Q07KF0_RHOP5</name>
<dbReference type="EMBL" id="CP000463">
    <property type="protein sequence ID" value="ABJ07584.1"/>
    <property type="molecule type" value="Genomic_DNA"/>
</dbReference>
<feature type="domain" description="Signal transduction histidine kinase HWE region" evidence="8">
    <location>
        <begin position="58"/>
        <end position="140"/>
    </location>
</feature>
<evidence type="ECO:0000256" key="5">
    <source>
        <dbReference type="ARBA" id="ARBA00022741"/>
    </source>
</evidence>
<dbReference type="PANTHER" id="PTHR41523">
    <property type="entry name" value="TWO-COMPONENT SYSTEM SENSOR PROTEIN"/>
    <property type="match status" value="1"/>
</dbReference>
<keyword evidence="5" id="KW-0547">Nucleotide-binding</keyword>
<dbReference type="PANTHER" id="PTHR41523:SF7">
    <property type="entry name" value="HISTIDINE KINASE"/>
    <property type="match status" value="1"/>
</dbReference>
<dbReference type="KEGG" id="rpe:RPE_3654"/>
<dbReference type="GO" id="GO:0005524">
    <property type="term" value="F:ATP binding"/>
    <property type="evidence" value="ECO:0007669"/>
    <property type="project" value="UniProtKB-KW"/>
</dbReference>